<organism evidence="9 10">
    <name type="scientific">Phytophthora cactorum</name>
    <dbReference type="NCBI Taxonomy" id="29920"/>
    <lineage>
        <taxon>Eukaryota</taxon>
        <taxon>Sar</taxon>
        <taxon>Stramenopiles</taxon>
        <taxon>Oomycota</taxon>
        <taxon>Peronosporomycetes</taxon>
        <taxon>Peronosporales</taxon>
        <taxon>Peronosporaceae</taxon>
        <taxon>Phytophthora</taxon>
    </lineage>
</organism>
<sequence>MTFPEDGREMCVFVDTSQDDYLIILTGVEEWNNEMRGEEQDHRLTIGKGRVFRDSQVRWSIIDKKAYPIIRACQDLSNELQRTKCFRLLCDPSSNIYVFAPGAELKKHIRDRLQRWSMRLCGVRYAIEHIPGASNLWSDIVSRWHTSPSVTTAAGGTRLDRPAPVTSPFQLNGTVERLNKGILQAMRMLLVEYGLDIHEWCYLLPVGQANLDYTLMRSLGGHAPIEVFTGLPASSALDTNLYDTSQGMK</sequence>
<proteinExistence type="predicted"/>
<keyword evidence="1" id="KW-0808">Transferase</keyword>
<evidence type="ECO:0000256" key="5">
    <source>
        <dbReference type="ARBA" id="ARBA00022801"/>
    </source>
</evidence>
<reference evidence="8" key="2">
    <citation type="submission" date="2018-10" db="EMBL/GenBank/DDBJ databases">
        <title>Effector identification in a new, highly contiguous assembly of the strawberry crown rot pathogen Phytophthora cactorum.</title>
        <authorList>
            <person name="Armitage A.D."/>
            <person name="Nellist C.F."/>
            <person name="Bates H."/>
            <person name="Vickerstaff R.J."/>
            <person name="Harrison R.J."/>
        </authorList>
    </citation>
    <scope>NUCLEOTIDE SEQUENCE</scope>
    <source>
        <strain evidence="8">4040</strain>
    </source>
</reference>
<keyword evidence="6" id="KW-0695">RNA-directed DNA polymerase</keyword>
<keyword evidence="3" id="KW-0540">Nuclease</keyword>
<dbReference type="EMBL" id="MJFZ01000809">
    <property type="protein sequence ID" value="RAW24979.1"/>
    <property type="molecule type" value="Genomic_DNA"/>
</dbReference>
<evidence type="ECO:0000256" key="3">
    <source>
        <dbReference type="ARBA" id="ARBA00022722"/>
    </source>
</evidence>
<keyword evidence="5" id="KW-0378">Hydrolase</keyword>
<evidence type="ECO:0000259" key="7">
    <source>
        <dbReference type="Pfam" id="PF17917"/>
    </source>
</evidence>
<dbReference type="Proteomes" id="UP000736787">
    <property type="component" value="Unassembled WGS sequence"/>
</dbReference>
<dbReference type="GO" id="GO:0003964">
    <property type="term" value="F:RNA-directed DNA polymerase activity"/>
    <property type="evidence" value="ECO:0007669"/>
    <property type="project" value="UniProtKB-KW"/>
</dbReference>
<dbReference type="OrthoDB" id="420169at2759"/>
<reference evidence="9 10" key="1">
    <citation type="submission" date="2018-01" db="EMBL/GenBank/DDBJ databases">
        <title>Draft genome of the strawberry crown rot pathogen Phytophthora cactorum.</title>
        <authorList>
            <person name="Armitage A.D."/>
            <person name="Lysoe E."/>
            <person name="Nellist C.F."/>
            <person name="Harrison R.J."/>
            <person name="Brurberg M.B."/>
        </authorList>
    </citation>
    <scope>NUCLEOTIDE SEQUENCE [LARGE SCALE GENOMIC DNA]</scope>
    <source>
        <strain evidence="9 10">10300</strain>
    </source>
</reference>
<evidence type="ECO:0000256" key="2">
    <source>
        <dbReference type="ARBA" id="ARBA00022695"/>
    </source>
</evidence>
<evidence type="ECO:0000313" key="10">
    <source>
        <dbReference type="Proteomes" id="UP000251314"/>
    </source>
</evidence>
<evidence type="ECO:0000313" key="9">
    <source>
        <dbReference type="EMBL" id="RAW24979.1"/>
    </source>
</evidence>
<dbReference type="AlphaFoldDB" id="A0A329RL67"/>
<evidence type="ECO:0000313" key="8">
    <source>
        <dbReference type="EMBL" id="KAG2911427.1"/>
    </source>
</evidence>
<accession>A0A329RL67</accession>
<feature type="domain" description="Reverse transcriptase RNase H-like" evidence="7">
    <location>
        <begin position="8"/>
        <end position="120"/>
    </location>
</feature>
<keyword evidence="2" id="KW-0548">Nucleotidyltransferase</keyword>
<gene>
    <name evidence="9" type="ORF">PC110_g18603</name>
    <name evidence="8" type="ORF">PC117_g19180</name>
</gene>
<dbReference type="EMBL" id="RCMK01000818">
    <property type="protein sequence ID" value="KAG2911427.1"/>
    <property type="molecule type" value="Genomic_DNA"/>
</dbReference>
<dbReference type="Pfam" id="PF17917">
    <property type="entry name" value="RT_RNaseH"/>
    <property type="match status" value="1"/>
</dbReference>
<dbReference type="GO" id="GO:0004519">
    <property type="term" value="F:endonuclease activity"/>
    <property type="evidence" value="ECO:0007669"/>
    <property type="project" value="UniProtKB-KW"/>
</dbReference>
<keyword evidence="10" id="KW-1185">Reference proteome</keyword>
<evidence type="ECO:0000256" key="4">
    <source>
        <dbReference type="ARBA" id="ARBA00022759"/>
    </source>
</evidence>
<evidence type="ECO:0000256" key="6">
    <source>
        <dbReference type="ARBA" id="ARBA00022918"/>
    </source>
</evidence>
<dbReference type="Proteomes" id="UP000251314">
    <property type="component" value="Unassembled WGS sequence"/>
</dbReference>
<name>A0A329RL67_9STRA</name>
<keyword evidence="4" id="KW-0255">Endonuclease</keyword>
<comment type="caution">
    <text evidence="9">The sequence shown here is derived from an EMBL/GenBank/DDBJ whole genome shotgun (WGS) entry which is preliminary data.</text>
</comment>
<dbReference type="GO" id="GO:0016787">
    <property type="term" value="F:hydrolase activity"/>
    <property type="evidence" value="ECO:0007669"/>
    <property type="project" value="UniProtKB-KW"/>
</dbReference>
<dbReference type="InterPro" id="IPR041373">
    <property type="entry name" value="RT_RNaseH"/>
</dbReference>
<protein>
    <recommendedName>
        <fullName evidence="7">Reverse transcriptase RNase H-like domain-containing protein</fullName>
    </recommendedName>
</protein>
<dbReference type="VEuPathDB" id="FungiDB:PC110_g18603"/>
<evidence type="ECO:0000256" key="1">
    <source>
        <dbReference type="ARBA" id="ARBA00022679"/>
    </source>
</evidence>